<dbReference type="SUPFAM" id="SSF50978">
    <property type="entry name" value="WD40 repeat-like"/>
    <property type="match status" value="1"/>
</dbReference>
<keyword evidence="3" id="KW-0853">WD repeat</keyword>
<feature type="compositionally biased region" description="Basic residues" evidence="6">
    <location>
        <begin position="853"/>
        <end position="869"/>
    </location>
</feature>
<name>A0A835J868_9ROSI</name>
<dbReference type="Proteomes" id="UP000657918">
    <property type="component" value="Chromosome 16"/>
</dbReference>
<keyword evidence="5" id="KW-0539">Nucleus</keyword>
<dbReference type="OrthoDB" id="273340at2759"/>
<evidence type="ECO:0000259" key="9">
    <source>
        <dbReference type="Pfam" id="PF23098"/>
    </source>
</evidence>
<evidence type="ECO:0000259" key="7">
    <source>
        <dbReference type="Pfam" id="PF08159"/>
    </source>
</evidence>
<evidence type="ECO:0000256" key="5">
    <source>
        <dbReference type="ARBA" id="ARBA00023242"/>
    </source>
</evidence>
<dbReference type="PANTHER" id="PTHR14927:SF0">
    <property type="entry name" value="NUCLEOLAR PROTEIN 10"/>
    <property type="match status" value="1"/>
</dbReference>
<evidence type="ECO:0000256" key="3">
    <source>
        <dbReference type="ARBA" id="ARBA00022574"/>
    </source>
</evidence>
<keyword evidence="11" id="KW-1185">Reference proteome</keyword>
<dbReference type="InterPro" id="IPR056550">
    <property type="entry name" value="NOL10_2nd"/>
</dbReference>
<keyword evidence="4" id="KW-0677">Repeat</keyword>
<dbReference type="InterPro" id="IPR036322">
    <property type="entry name" value="WD40_repeat_dom_sf"/>
</dbReference>
<feature type="domain" description="Nucleolar protein 10-like N-terminal" evidence="9">
    <location>
        <begin position="266"/>
        <end position="348"/>
    </location>
</feature>
<dbReference type="InterPro" id="IPR056551">
    <property type="entry name" value="Beta-prop_NOL10_N"/>
</dbReference>
<dbReference type="GO" id="GO:0030686">
    <property type="term" value="C:90S preribosome"/>
    <property type="evidence" value="ECO:0007669"/>
    <property type="project" value="TreeGrafter"/>
</dbReference>
<accession>A0A835J868</accession>
<dbReference type="InterPro" id="IPR040382">
    <property type="entry name" value="NOL10/Enp2"/>
</dbReference>
<gene>
    <name evidence="10" type="ORF">SADUNF_Sadunf16G0033900</name>
</gene>
<dbReference type="EMBL" id="JADGMS010000016">
    <property type="protein sequence ID" value="KAF9664586.1"/>
    <property type="molecule type" value="Genomic_DNA"/>
</dbReference>
<evidence type="ECO:0000256" key="2">
    <source>
        <dbReference type="ARBA" id="ARBA00005264"/>
    </source>
</evidence>
<feature type="compositionally biased region" description="Polar residues" evidence="6">
    <location>
        <begin position="794"/>
        <end position="803"/>
    </location>
</feature>
<feature type="compositionally biased region" description="Basic and acidic residues" evidence="6">
    <location>
        <begin position="823"/>
        <end position="834"/>
    </location>
</feature>
<dbReference type="AlphaFoldDB" id="A0A835J868"/>
<comment type="caution">
    <text evidence="10">The sequence shown here is derived from an EMBL/GenBank/DDBJ whole genome shotgun (WGS) entry which is preliminary data.</text>
</comment>
<feature type="domain" description="Nucleolar protein 10-like N-terminal" evidence="9">
    <location>
        <begin position="14"/>
        <end position="144"/>
    </location>
</feature>
<evidence type="ECO:0000256" key="1">
    <source>
        <dbReference type="ARBA" id="ARBA00004604"/>
    </source>
</evidence>
<feature type="region of interest" description="Disordered" evidence="6">
    <location>
        <begin position="770"/>
        <end position="869"/>
    </location>
</feature>
<evidence type="ECO:0000259" key="8">
    <source>
        <dbReference type="Pfam" id="PF23097"/>
    </source>
</evidence>
<feature type="domain" description="NUC153" evidence="7">
    <location>
        <begin position="681"/>
        <end position="708"/>
    </location>
</feature>
<evidence type="ECO:0000256" key="4">
    <source>
        <dbReference type="ARBA" id="ARBA00022737"/>
    </source>
</evidence>
<dbReference type="InterPro" id="IPR012580">
    <property type="entry name" value="NUC153"/>
</dbReference>
<comment type="similarity">
    <text evidence="2">Belongs to the WD repeat NOL10/ENP2 family.</text>
</comment>
<dbReference type="Gene3D" id="2.130.10.10">
    <property type="entry name" value="YVTN repeat-like/Quinoprotein amine dehydrogenase"/>
    <property type="match status" value="2"/>
</dbReference>
<dbReference type="GO" id="GO:0000462">
    <property type="term" value="P:maturation of SSU-rRNA from tricistronic rRNA transcript (SSU-rRNA, 5.8S rRNA, LSU-rRNA)"/>
    <property type="evidence" value="ECO:0007669"/>
    <property type="project" value="TreeGrafter"/>
</dbReference>
<evidence type="ECO:0000313" key="11">
    <source>
        <dbReference type="Proteomes" id="UP000657918"/>
    </source>
</evidence>
<comment type="subcellular location">
    <subcellularLocation>
        <location evidence="1">Nucleus</location>
        <location evidence="1">Nucleolus</location>
    </subcellularLocation>
</comment>
<sequence>MATKGSGLKSTSINGVKMYMVSSQQRNTASWVGPKKQRPSRKDKNYQQKIELVQDLTFPTATSRIKVTPDGEFLIASGIYPPQIKVYELREFALKFERHFDSEIIDFQQILDDDYSKLAFLCTDRSIYLHAKYGKHYSLRIPRSRSMLFQGFEVRRQVVDLAFIGIYSDLCLWLHYVTLLLLDEKSSLKKQDTTGIIMPVALLELFSWNGFPLFEVPSLFKGLVKELSCYCALNIQCTHLAALYNFSLDQCIVSHLNTCISVFYRMGRDMAYDCWSCDLLCAASSSDLYRINLEKGQFLSPLRTQSPGLNVVCRSKLHGLVACGGDDGAVECFDMRIKSSIGRINAVEHGGDINEVTLSLYSFCSSCLDETRYLFQNQEVTSLKFDEDGGFTMAVGSSGGKGIDGLGMVMNIEDMGQDPVELEIPYTELLAMTDNEVLLYDLRSSHPMRVKDHMYGSAILDIKWHRTLNSERQKLITTDKHVVRIWDPETGDGMTSIEPTAGTINDICVFSNSGLMFLALDCSQIPSYFIPSLGPAPKWLPSIENLTEEMEEDAQTTIYDNFKFLTKEDLEKLNLTSLIGTNLLRASMHGFFIDYKLYKKAKQYMEPFEYETYREQQTQKKLEEQFVSRITVPKKLPKVNRKLAASVIEKEAETEQIEADKNETKKASKKKKGLGPEIFEDERFKALFEDKDFEIDENSAEYLALHPMASMKQPSLVAEHFELLTEDEDQSLSDSDNSAASGDEHSNENRKFKKKPRLYEVKDERHAEAFWNRESLADEDSLPLGERAAALGDNPQTSDQNNIKFGPGGSREISFNTRSSAIYKEDGDDKDKQREKRRGIQSLGLKSGSGFRGNRRGGSRGRGRRGGRR</sequence>
<organism evidence="10 11">
    <name type="scientific">Salix dunnii</name>
    <dbReference type="NCBI Taxonomy" id="1413687"/>
    <lineage>
        <taxon>Eukaryota</taxon>
        <taxon>Viridiplantae</taxon>
        <taxon>Streptophyta</taxon>
        <taxon>Embryophyta</taxon>
        <taxon>Tracheophyta</taxon>
        <taxon>Spermatophyta</taxon>
        <taxon>Magnoliopsida</taxon>
        <taxon>eudicotyledons</taxon>
        <taxon>Gunneridae</taxon>
        <taxon>Pentapetalae</taxon>
        <taxon>rosids</taxon>
        <taxon>fabids</taxon>
        <taxon>Malpighiales</taxon>
        <taxon>Salicaceae</taxon>
        <taxon>Saliceae</taxon>
        <taxon>Salix</taxon>
    </lineage>
</organism>
<dbReference type="PANTHER" id="PTHR14927">
    <property type="entry name" value="NUCLEOLAR PROTEIN 10"/>
    <property type="match status" value="1"/>
</dbReference>
<dbReference type="Pfam" id="PF23097">
    <property type="entry name" value="NOL10_2nd"/>
    <property type="match status" value="1"/>
</dbReference>
<proteinExistence type="inferred from homology"/>
<reference evidence="10 11" key="1">
    <citation type="submission" date="2020-10" db="EMBL/GenBank/DDBJ databases">
        <title>Plant Genome Project.</title>
        <authorList>
            <person name="Zhang R.-G."/>
        </authorList>
    </citation>
    <scope>NUCLEOTIDE SEQUENCE [LARGE SCALE GENOMIC DNA]</scope>
    <source>
        <strain evidence="10">FAFU-HL-1</strain>
        <tissue evidence="10">Leaf</tissue>
    </source>
</reference>
<dbReference type="InterPro" id="IPR015943">
    <property type="entry name" value="WD40/YVTN_repeat-like_dom_sf"/>
</dbReference>
<dbReference type="GO" id="GO:0032040">
    <property type="term" value="C:small-subunit processome"/>
    <property type="evidence" value="ECO:0007669"/>
    <property type="project" value="TreeGrafter"/>
</dbReference>
<evidence type="ECO:0008006" key="12">
    <source>
        <dbReference type="Google" id="ProtNLM"/>
    </source>
</evidence>
<dbReference type="Pfam" id="PF23098">
    <property type="entry name" value="Beta-prop_NOL10_N"/>
    <property type="match status" value="3"/>
</dbReference>
<evidence type="ECO:0000313" key="10">
    <source>
        <dbReference type="EMBL" id="KAF9664586.1"/>
    </source>
</evidence>
<dbReference type="Pfam" id="PF08159">
    <property type="entry name" value="NUC153"/>
    <property type="match status" value="1"/>
</dbReference>
<protein>
    <recommendedName>
        <fullName evidence="12">NUC153 domain-containing protein</fullName>
    </recommendedName>
</protein>
<feature type="domain" description="Nucleolar protein 10-like second" evidence="8">
    <location>
        <begin position="558"/>
        <end position="605"/>
    </location>
</feature>
<feature type="region of interest" description="Disordered" evidence="6">
    <location>
        <begin position="727"/>
        <end position="758"/>
    </location>
</feature>
<evidence type="ECO:0000256" key="6">
    <source>
        <dbReference type="SAM" id="MobiDB-lite"/>
    </source>
</evidence>
<feature type="domain" description="Nucleolar protein 10-like N-terminal" evidence="9">
    <location>
        <begin position="435"/>
        <end position="557"/>
    </location>
</feature>